<gene>
    <name evidence="3" type="ORF">ACFQZ7_07935</name>
</gene>
<proteinExistence type="predicted"/>
<dbReference type="PROSITE" id="PS51257">
    <property type="entry name" value="PROKAR_LIPOPROTEIN"/>
    <property type="match status" value="1"/>
</dbReference>
<dbReference type="RefSeq" id="WP_137637875.1">
    <property type="nucleotide sequence ID" value="NZ_BJDN01000014.1"/>
</dbReference>
<feature type="compositionally biased region" description="Low complexity" evidence="1">
    <location>
        <begin position="71"/>
        <end position="115"/>
    </location>
</feature>
<evidence type="ECO:0000313" key="4">
    <source>
        <dbReference type="Proteomes" id="UP001597104"/>
    </source>
</evidence>
<feature type="signal peptide" evidence="2">
    <location>
        <begin position="1"/>
        <end position="19"/>
    </location>
</feature>
<protein>
    <recommendedName>
        <fullName evidence="5">Lipoprotein</fullName>
    </recommendedName>
</protein>
<evidence type="ECO:0000256" key="2">
    <source>
        <dbReference type="SAM" id="SignalP"/>
    </source>
</evidence>
<keyword evidence="4" id="KW-1185">Reference proteome</keyword>
<dbReference type="Proteomes" id="UP001597104">
    <property type="component" value="Unassembled WGS sequence"/>
</dbReference>
<evidence type="ECO:0008006" key="5">
    <source>
        <dbReference type="Google" id="ProtNLM"/>
    </source>
</evidence>
<feature type="region of interest" description="Disordered" evidence="1">
    <location>
        <begin position="20"/>
        <end position="115"/>
    </location>
</feature>
<organism evidence="3 4">
    <name type="scientific">Loigolactobacillus binensis</name>
    <dbReference type="NCBI Taxonomy" id="2559922"/>
    <lineage>
        <taxon>Bacteria</taxon>
        <taxon>Bacillati</taxon>
        <taxon>Bacillota</taxon>
        <taxon>Bacilli</taxon>
        <taxon>Lactobacillales</taxon>
        <taxon>Lactobacillaceae</taxon>
        <taxon>Loigolactobacillus</taxon>
    </lineage>
</organism>
<keyword evidence="2" id="KW-0732">Signal</keyword>
<accession>A0ABW3EEA1</accession>
<feature type="compositionally biased region" description="Low complexity" evidence="1">
    <location>
        <begin position="21"/>
        <end position="52"/>
    </location>
</feature>
<comment type="caution">
    <text evidence="3">The sequence shown here is derived from an EMBL/GenBank/DDBJ whole genome shotgun (WGS) entry which is preliminary data.</text>
</comment>
<name>A0ABW3EEA1_9LACO</name>
<feature type="chain" id="PRO_5046911881" description="Lipoprotein" evidence="2">
    <location>
        <begin position="20"/>
        <end position="209"/>
    </location>
</feature>
<evidence type="ECO:0000313" key="3">
    <source>
        <dbReference type="EMBL" id="MFD0897667.1"/>
    </source>
</evidence>
<dbReference type="EMBL" id="JBHTIO010000038">
    <property type="protein sequence ID" value="MFD0897667.1"/>
    <property type="molecule type" value="Genomic_DNA"/>
</dbReference>
<sequence length="209" mass="21294">MKKLFGVLLVGITATTLVGCSSGSTQDSTSSSSPQSSQVSKKTSAKKTTGSSRVRADKTTASTASSQQANGQTSSAVGAAGSSSSTTTSNSNSATAKAASGSSQATNQQSAATTANGQNLTTAQVQAWVTRYVSGDYQAGDLSYAMSKDENGELVIQVRENHNSANQQAQGADTNTAPTVGWFKINSQGQLLSSADAGASWQVISNRYQ</sequence>
<reference evidence="4" key="1">
    <citation type="journal article" date="2019" name="Int. J. Syst. Evol. Microbiol.">
        <title>The Global Catalogue of Microorganisms (GCM) 10K type strain sequencing project: providing services to taxonomists for standard genome sequencing and annotation.</title>
        <authorList>
            <consortium name="The Broad Institute Genomics Platform"/>
            <consortium name="The Broad Institute Genome Sequencing Center for Infectious Disease"/>
            <person name="Wu L."/>
            <person name="Ma J."/>
        </authorList>
    </citation>
    <scope>NUCLEOTIDE SEQUENCE [LARGE SCALE GENOMIC DNA]</scope>
    <source>
        <strain evidence="4">CCM 8925</strain>
    </source>
</reference>
<feature type="compositionally biased region" description="Polar residues" evidence="1">
    <location>
        <begin position="59"/>
        <end position="70"/>
    </location>
</feature>
<evidence type="ECO:0000256" key="1">
    <source>
        <dbReference type="SAM" id="MobiDB-lite"/>
    </source>
</evidence>